<dbReference type="SUPFAM" id="SSF69255">
    <property type="entry name" value="gp5 N-terminal domain-like"/>
    <property type="match status" value="1"/>
</dbReference>
<dbReference type="Pfam" id="PF10106">
    <property type="entry name" value="DUF2345"/>
    <property type="match status" value="1"/>
</dbReference>
<feature type="domain" description="DUF2345" evidence="4">
    <location>
        <begin position="601"/>
        <end position="728"/>
    </location>
</feature>
<dbReference type="NCBIfam" id="TIGR03361">
    <property type="entry name" value="VI_Rhs_Vgr"/>
    <property type="match status" value="1"/>
</dbReference>
<dbReference type="InterPro" id="IPR037026">
    <property type="entry name" value="Vgr_OB-fold_dom_sf"/>
</dbReference>
<proteinExistence type="inferred from homology"/>
<dbReference type="Gene3D" id="2.30.110.50">
    <property type="match status" value="2"/>
</dbReference>
<dbReference type="Pfam" id="PF13296">
    <property type="entry name" value="T6SS_Vgr"/>
    <property type="match status" value="1"/>
</dbReference>
<organism evidence="6 7">
    <name type="scientific">Citrobacter tructae</name>
    <dbReference type="NCBI Taxonomy" id="2562449"/>
    <lineage>
        <taxon>Bacteria</taxon>
        <taxon>Pseudomonadati</taxon>
        <taxon>Pseudomonadota</taxon>
        <taxon>Gammaproteobacteria</taxon>
        <taxon>Enterobacterales</taxon>
        <taxon>Enterobacteriaceae</taxon>
        <taxon>Citrobacter</taxon>
    </lineage>
</organism>
<feature type="domain" description="Gp5/Type VI secretion system Vgr protein OB-fold" evidence="3">
    <location>
        <begin position="388"/>
        <end position="454"/>
    </location>
</feature>
<dbReference type="RefSeq" id="WP_135323450.1">
    <property type="nucleotide sequence ID" value="NZ_CP038469.1"/>
</dbReference>
<evidence type="ECO:0000259" key="5">
    <source>
        <dbReference type="Pfam" id="PF13296"/>
    </source>
</evidence>
<gene>
    <name evidence="6" type="ORF">E4Z61_14905</name>
</gene>
<dbReference type="Gene3D" id="2.40.50.230">
    <property type="entry name" value="Gp5 N-terminal domain"/>
    <property type="match status" value="1"/>
</dbReference>
<dbReference type="InterPro" id="IPR006533">
    <property type="entry name" value="T6SS_Vgr_RhsGE"/>
</dbReference>
<dbReference type="Proteomes" id="UP000296284">
    <property type="component" value="Chromosome"/>
</dbReference>
<name>A0ABX5T538_9ENTR</name>
<feature type="domain" description="Putative type VI secretion system Rhs element associated Vgr" evidence="5">
    <location>
        <begin position="474"/>
        <end position="574"/>
    </location>
</feature>
<evidence type="ECO:0000259" key="4">
    <source>
        <dbReference type="Pfam" id="PF10106"/>
    </source>
</evidence>
<evidence type="ECO:0000256" key="1">
    <source>
        <dbReference type="ARBA" id="ARBA00005558"/>
    </source>
</evidence>
<protein>
    <submittedName>
        <fullName evidence="6">Type VI secretion system tip protein VgrG</fullName>
    </submittedName>
</protein>
<dbReference type="SUPFAM" id="SSF69279">
    <property type="entry name" value="Phage tail proteins"/>
    <property type="match status" value="2"/>
</dbReference>
<evidence type="ECO:0000256" key="2">
    <source>
        <dbReference type="SAM" id="Coils"/>
    </source>
</evidence>
<comment type="similarity">
    <text evidence="1">Belongs to the VgrG protein family.</text>
</comment>
<keyword evidence="2" id="KW-0175">Coiled coil</keyword>
<dbReference type="EMBL" id="CP038469">
    <property type="protein sequence ID" value="QBX81584.1"/>
    <property type="molecule type" value="Genomic_DNA"/>
</dbReference>
<evidence type="ECO:0000259" key="3">
    <source>
        <dbReference type="Pfam" id="PF04717"/>
    </source>
</evidence>
<keyword evidence="7" id="KW-1185">Reference proteome</keyword>
<dbReference type="NCBIfam" id="TIGR01646">
    <property type="entry name" value="vgr_GE"/>
    <property type="match status" value="1"/>
</dbReference>
<evidence type="ECO:0000313" key="6">
    <source>
        <dbReference type="EMBL" id="QBX81584.1"/>
    </source>
</evidence>
<dbReference type="Gene3D" id="3.55.50.10">
    <property type="entry name" value="Baseplate protein-like domains"/>
    <property type="match status" value="1"/>
</dbReference>
<dbReference type="InterPro" id="IPR028244">
    <property type="entry name" value="T6SS_Rhs_Vgr_dom"/>
</dbReference>
<dbReference type="InterPro" id="IPR017847">
    <property type="entry name" value="T6SS_RhsGE_Vgr_subset"/>
</dbReference>
<dbReference type="Pfam" id="PF05954">
    <property type="entry name" value="Phage_GPD"/>
    <property type="match status" value="1"/>
</dbReference>
<feature type="coiled-coil region" evidence="2">
    <location>
        <begin position="553"/>
        <end position="583"/>
    </location>
</feature>
<evidence type="ECO:0000313" key="7">
    <source>
        <dbReference type="Proteomes" id="UP000296284"/>
    </source>
</evidence>
<dbReference type="InterPro" id="IPR018769">
    <property type="entry name" value="VgrG2_DUF2345"/>
</dbReference>
<dbReference type="InterPro" id="IPR006531">
    <property type="entry name" value="Gp5/Vgr_OB"/>
</dbReference>
<reference evidence="6 7" key="1">
    <citation type="submission" date="2019-03" db="EMBL/GenBank/DDBJ databases">
        <title>Complete genome sequence of Citrobacter sp. SNU WT2 isolated from diseased rainbow trout.</title>
        <authorList>
            <person name="Oh W.T."/>
            <person name="Park S.C."/>
        </authorList>
    </citation>
    <scope>NUCLEOTIDE SEQUENCE [LARGE SCALE GENOMIC DNA]</scope>
    <source>
        <strain evidence="6 7">SNU WT2</strain>
    </source>
</reference>
<dbReference type="Gene3D" id="4.10.180.10">
    <property type="match status" value="1"/>
</dbReference>
<sequence>MDLTAIPLNKSLSLYRLEINASTVIPDVLRFRGREALSQPFSWRIEFTTPQTVQGEDVLMKYASFDMNGHKAIHGMITAFEWLSTSADQSHYAITLESRLALLSRSRRCAVFQNQSVPEVVEQVLRAHGLEGPDFEFRLSLEYPCREVITQWHETDLEFIQRLLAEVGIWFRFEMNDATELDVVIFGDTQLQYVFDVRLPYREPSGLSAEECVWSVRTRHNVVPGGVHANTYNYRTATTPMHARVSVRSDALTTGEHYRYGETYLKDGDDTDPEPATESGAFCARIHHERELNSSSRLHLFSNAPHLMPGQVLDPQGEIITALKEGMLTTLVTFIGSRDSRLHVSVWGQPYTERYCFRPVCPERPEINGTLPARIESREKHDIYAHLDEHGRYRVKLDFDRNDSEQGYGYLWLRMAKPYSGPNYGWHTPLTDGTEVAIAFSNGDIDLPYISHAMHDSEHADIVTRDNRSQNILRTAGGNELRMEDLRGEEHIALTTPYGASQLNQGHITDGQGKPRGSGFELRTDEHGVIRVAKGLFITAEGQSKAAGDVLDMDTALREIEICQNQLQALAAAAEQAQALEADIASQIAMFDKRLKPLNEMIHLHGPEGVAFTSGEHMQMSAAQNVAFNVGSDFSSGSMGNTAILAGESVGLFARTGSLSLNASEGPVQIQAQNGEMHLSAEQKLSLIAMGDMLFAGKKKVTLIGGGSYLILHDGKIEYGTSSTYTRKIKRSVVTGTATVPVDLPSHNKVADLPPVLNAFSFS</sequence>
<dbReference type="Pfam" id="PF04717">
    <property type="entry name" value="Phage_base_V"/>
    <property type="match status" value="1"/>
</dbReference>
<accession>A0ABX5T538</accession>